<protein>
    <submittedName>
        <fullName evidence="1">Uncharacterized protein</fullName>
    </submittedName>
</protein>
<accession>A0AA39P906</accession>
<dbReference type="Proteomes" id="UP001175228">
    <property type="component" value="Unassembled WGS sequence"/>
</dbReference>
<comment type="caution">
    <text evidence="1">The sequence shown here is derived from an EMBL/GenBank/DDBJ whole genome shotgun (WGS) entry which is preliminary data.</text>
</comment>
<dbReference type="AlphaFoldDB" id="A0AA39P906"/>
<evidence type="ECO:0000313" key="2">
    <source>
        <dbReference type="Proteomes" id="UP001175228"/>
    </source>
</evidence>
<sequence length="106" mass="11767">MEQPVHQYMLAIPTPSLRSSFITFTMAQELAAAYHPNFNSPDADAILSSLDGTLDRLPSSVLRQTTTFFASQSFISEPNSKPIPIHEHDAILERLLRIISGLVVFP</sequence>
<keyword evidence="2" id="KW-1185">Reference proteome</keyword>
<dbReference type="EMBL" id="JAUEPU010000086">
    <property type="protein sequence ID" value="KAK0479830.1"/>
    <property type="molecule type" value="Genomic_DNA"/>
</dbReference>
<gene>
    <name evidence="1" type="ORF">EDD18DRAFT_1440538</name>
</gene>
<reference evidence="1" key="1">
    <citation type="submission" date="2023-06" db="EMBL/GenBank/DDBJ databases">
        <authorList>
            <consortium name="Lawrence Berkeley National Laboratory"/>
            <person name="Ahrendt S."/>
            <person name="Sahu N."/>
            <person name="Indic B."/>
            <person name="Wong-Bajracharya J."/>
            <person name="Merenyi Z."/>
            <person name="Ke H.-M."/>
            <person name="Monk M."/>
            <person name="Kocsube S."/>
            <person name="Drula E."/>
            <person name="Lipzen A."/>
            <person name="Balint B."/>
            <person name="Henrissat B."/>
            <person name="Andreopoulos B."/>
            <person name="Martin F.M."/>
            <person name="Harder C.B."/>
            <person name="Rigling D."/>
            <person name="Ford K.L."/>
            <person name="Foster G.D."/>
            <person name="Pangilinan J."/>
            <person name="Papanicolaou A."/>
            <person name="Barry K."/>
            <person name="LaButti K."/>
            <person name="Viragh M."/>
            <person name="Koriabine M."/>
            <person name="Yan M."/>
            <person name="Riley R."/>
            <person name="Champramary S."/>
            <person name="Plett K.L."/>
            <person name="Tsai I.J."/>
            <person name="Slot J."/>
            <person name="Sipos G."/>
            <person name="Plett J."/>
            <person name="Nagy L.G."/>
            <person name="Grigoriev I.V."/>
        </authorList>
    </citation>
    <scope>NUCLEOTIDE SEQUENCE</scope>
    <source>
        <strain evidence="1">HWK02</strain>
    </source>
</reference>
<organism evidence="1 2">
    <name type="scientific">Armillaria luteobubalina</name>
    <dbReference type="NCBI Taxonomy" id="153913"/>
    <lineage>
        <taxon>Eukaryota</taxon>
        <taxon>Fungi</taxon>
        <taxon>Dikarya</taxon>
        <taxon>Basidiomycota</taxon>
        <taxon>Agaricomycotina</taxon>
        <taxon>Agaricomycetes</taxon>
        <taxon>Agaricomycetidae</taxon>
        <taxon>Agaricales</taxon>
        <taxon>Marasmiineae</taxon>
        <taxon>Physalacriaceae</taxon>
        <taxon>Armillaria</taxon>
    </lineage>
</organism>
<proteinExistence type="predicted"/>
<name>A0AA39P906_9AGAR</name>
<evidence type="ECO:0000313" key="1">
    <source>
        <dbReference type="EMBL" id="KAK0479830.1"/>
    </source>
</evidence>